<dbReference type="Pfam" id="PF02875">
    <property type="entry name" value="Mur_ligase_C"/>
    <property type="match status" value="1"/>
</dbReference>
<evidence type="ECO:0000256" key="13">
    <source>
        <dbReference type="ARBA" id="ARBA00023316"/>
    </source>
</evidence>
<evidence type="ECO:0000313" key="22">
    <source>
        <dbReference type="Proteomes" id="UP000752012"/>
    </source>
</evidence>
<evidence type="ECO:0000256" key="16">
    <source>
        <dbReference type="ARBA" id="ARBA00047632"/>
    </source>
</evidence>
<evidence type="ECO:0000256" key="7">
    <source>
        <dbReference type="ARBA" id="ARBA00022490"/>
    </source>
</evidence>
<keyword evidence="12 17" id="KW-0573">Peptidoglycan synthesis</keyword>
<dbReference type="GO" id="GO:0005524">
    <property type="term" value="F:ATP binding"/>
    <property type="evidence" value="ECO:0007669"/>
    <property type="project" value="UniProtKB-UniRule"/>
</dbReference>
<dbReference type="EC" id="6.3.2.9" evidence="5 17"/>
<name>A0A969PLL3_9BACI</name>
<dbReference type="Proteomes" id="UP000752012">
    <property type="component" value="Unassembled WGS sequence"/>
</dbReference>
<dbReference type="GO" id="GO:0051301">
    <property type="term" value="P:cell division"/>
    <property type="evidence" value="ECO:0007669"/>
    <property type="project" value="UniProtKB-KW"/>
</dbReference>
<dbReference type="PANTHER" id="PTHR43692:SF1">
    <property type="entry name" value="UDP-N-ACETYLMURAMOYLALANINE--D-GLUTAMATE LIGASE"/>
    <property type="match status" value="1"/>
</dbReference>
<dbReference type="SUPFAM" id="SSF53244">
    <property type="entry name" value="MurD-like peptide ligases, peptide-binding domain"/>
    <property type="match status" value="1"/>
</dbReference>
<dbReference type="GO" id="GO:0005737">
    <property type="term" value="C:cytoplasm"/>
    <property type="evidence" value="ECO:0007669"/>
    <property type="project" value="UniProtKB-SubCell"/>
</dbReference>
<evidence type="ECO:0000313" key="21">
    <source>
        <dbReference type="EMBL" id="NJP36446.1"/>
    </source>
</evidence>
<evidence type="ECO:0000256" key="14">
    <source>
        <dbReference type="ARBA" id="ARBA00030398"/>
    </source>
</evidence>
<dbReference type="Pfam" id="PF08245">
    <property type="entry name" value="Mur_ligase_M"/>
    <property type="match status" value="1"/>
</dbReference>
<dbReference type="RefSeq" id="WP_168004729.1">
    <property type="nucleotide sequence ID" value="NZ_JAATHJ010000002.1"/>
</dbReference>
<keyword evidence="8 17" id="KW-0436">Ligase</keyword>
<dbReference type="GO" id="GO:0009252">
    <property type="term" value="P:peptidoglycan biosynthetic process"/>
    <property type="evidence" value="ECO:0007669"/>
    <property type="project" value="UniProtKB-UniRule"/>
</dbReference>
<dbReference type="InterPro" id="IPR036615">
    <property type="entry name" value="Mur_ligase_C_dom_sf"/>
</dbReference>
<comment type="pathway">
    <text evidence="3 17 18">Cell wall biogenesis; peptidoglycan biosynthesis.</text>
</comment>
<reference evidence="21 22" key="1">
    <citation type="submission" date="2020-03" db="EMBL/GenBank/DDBJ databases">
        <title>Assessment of the enzymatic potential of alkaline-tolerant lipase obtained from Bacillus luteus H11 (technogenic soil) for the bioremediation of saline soils contaminated with petroleum substances.</title>
        <authorList>
            <person name="Kalwasinska A."/>
        </authorList>
    </citation>
    <scope>NUCLEOTIDE SEQUENCE [LARGE SCALE GENOMIC DNA]</scope>
    <source>
        <strain evidence="21 22">H11</strain>
    </source>
</reference>
<dbReference type="InterPro" id="IPR036565">
    <property type="entry name" value="Mur-like_cat_sf"/>
</dbReference>
<comment type="catalytic activity">
    <reaction evidence="16 17 18">
        <text>UDP-N-acetyl-alpha-D-muramoyl-L-alanine + D-glutamate + ATP = UDP-N-acetyl-alpha-D-muramoyl-L-alanyl-D-glutamate + ADP + phosphate + H(+)</text>
        <dbReference type="Rhea" id="RHEA:16429"/>
        <dbReference type="ChEBI" id="CHEBI:15378"/>
        <dbReference type="ChEBI" id="CHEBI:29986"/>
        <dbReference type="ChEBI" id="CHEBI:30616"/>
        <dbReference type="ChEBI" id="CHEBI:43474"/>
        <dbReference type="ChEBI" id="CHEBI:83898"/>
        <dbReference type="ChEBI" id="CHEBI:83900"/>
        <dbReference type="ChEBI" id="CHEBI:456216"/>
        <dbReference type="EC" id="6.3.2.9"/>
    </reaction>
</comment>
<evidence type="ECO:0000256" key="11">
    <source>
        <dbReference type="ARBA" id="ARBA00022960"/>
    </source>
</evidence>
<evidence type="ECO:0000256" key="15">
    <source>
        <dbReference type="ARBA" id="ARBA00032324"/>
    </source>
</evidence>
<comment type="subcellular location">
    <subcellularLocation>
        <location evidence="2 17 18">Cytoplasm</location>
    </subcellularLocation>
</comment>
<comment type="similarity">
    <text evidence="4 17">Belongs to the MurCDEF family.</text>
</comment>
<protein>
    <recommendedName>
        <fullName evidence="6 17">UDP-N-acetylmuramoylalanine--D-glutamate ligase</fullName>
        <ecNumber evidence="5 17">6.3.2.9</ecNumber>
    </recommendedName>
    <alternativeName>
        <fullName evidence="15 17">D-glutamic acid-adding enzyme</fullName>
    </alternativeName>
    <alternativeName>
        <fullName evidence="14 17">UDP-N-acetylmuramoyl-L-alanyl-D-glutamate synthetase</fullName>
    </alternativeName>
</protein>
<evidence type="ECO:0000256" key="18">
    <source>
        <dbReference type="RuleBase" id="RU003664"/>
    </source>
</evidence>
<dbReference type="GO" id="GO:0008360">
    <property type="term" value="P:regulation of cell shape"/>
    <property type="evidence" value="ECO:0007669"/>
    <property type="project" value="UniProtKB-KW"/>
</dbReference>
<sequence length="458" mass="49803">MFSKKEWKNRRVLILGLARSGTEAANLLHQLGAEVTVNDSLAFERNELAQELDRLGIRTVCGSHPPELIEEMPDVLVKNPGIRYDHELVQKAVKAGIPVITEVEAAFDTAPCDMIGITGSNGKTTTTTYIYEMLKGSSRKPLLAGNIGETASKVVRSAEKEHVMVTELSSFQLMGTIDFRPNVAVLLNIADAHLDYHGSKDAYIEAKSMLFRNQTETDTLVYNADDPTVCSMVESAASKKVPFSTEKWVEEGACLMDGWLWLHGEKLILETEFSLPGSYNIANGLAAAAAAAAAGAKIEQIKAVLRQFGGVEHRLQHVMEWKGRSFFNNSKATNVPAAVTSLQAFTQPVVLIAGGLDRGLSFDELVPELSNVYGLVSYGETAPKLEEAGAAANVPERHQTEILQEAVVKAIQLSREGDVILLSPACASWDQFSTFEERGRTFIQAVEQATGQKAGDHA</sequence>
<evidence type="ECO:0000256" key="12">
    <source>
        <dbReference type="ARBA" id="ARBA00022984"/>
    </source>
</evidence>
<dbReference type="GO" id="GO:0071555">
    <property type="term" value="P:cell wall organization"/>
    <property type="evidence" value="ECO:0007669"/>
    <property type="project" value="UniProtKB-KW"/>
</dbReference>
<evidence type="ECO:0000256" key="1">
    <source>
        <dbReference type="ARBA" id="ARBA00002734"/>
    </source>
</evidence>
<dbReference type="InterPro" id="IPR013221">
    <property type="entry name" value="Mur_ligase_cen"/>
</dbReference>
<dbReference type="Gene3D" id="3.40.50.720">
    <property type="entry name" value="NAD(P)-binding Rossmann-like Domain"/>
    <property type="match status" value="1"/>
</dbReference>
<comment type="function">
    <text evidence="1 17 18">Cell wall formation. Catalyzes the addition of glutamate to the nucleotide precursor UDP-N-acetylmuramoyl-L-alanine (UMA).</text>
</comment>
<feature type="binding site" evidence="17">
    <location>
        <begin position="119"/>
        <end position="125"/>
    </location>
    <ligand>
        <name>ATP</name>
        <dbReference type="ChEBI" id="CHEBI:30616"/>
    </ligand>
</feature>
<dbReference type="EMBL" id="JAATHJ010000002">
    <property type="protein sequence ID" value="NJP36446.1"/>
    <property type="molecule type" value="Genomic_DNA"/>
</dbReference>
<keyword evidence="22" id="KW-1185">Reference proteome</keyword>
<keyword evidence="9 17" id="KW-0547">Nucleotide-binding</keyword>
<keyword evidence="17 18" id="KW-0132">Cell division</keyword>
<accession>A0A969PLL3</accession>
<evidence type="ECO:0000259" key="20">
    <source>
        <dbReference type="Pfam" id="PF08245"/>
    </source>
</evidence>
<dbReference type="GO" id="GO:0008764">
    <property type="term" value="F:UDP-N-acetylmuramoylalanine-D-glutamate ligase activity"/>
    <property type="evidence" value="ECO:0007669"/>
    <property type="project" value="UniProtKB-UniRule"/>
</dbReference>
<gene>
    <name evidence="17" type="primary">murD</name>
    <name evidence="21" type="ORF">HCN83_02450</name>
</gene>
<dbReference type="Gene3D" id="3.90.190.20">
    <property type="entry name" value="Mur ligase, C-terminal domain"/>
    <property type="match status" value="1"/>
</dbReference>
<evidence type="ECO:0000256" key="8">
    <source>
        <dbReference type="ARBA" id="ARBA00022598"/>
    </source>
</evidence>
<dbReference type="InterPro" id="IPR005762">
    <property type="entry name" value="MurD"/>
</dbReference>
<proteinExistence type="inferred from homology"/>
<dbReference type="InterPro" id="IPR004101">
    <property type="entry name" value="Mur_ligase_C"/>
</dbReference>
<dbReference type="Gene3D" id="3.40.1190.10">
    <property type="entry name" value="Mur-like, catalytic domain"/>
    <property type="match status" value="1"/>
</dbReference>
<keyword evidence="13 17" id="KW-0961">Cell wall biogenesis/degradation</keyword>
<keyword evidence="17 18" id="KW-0131">Cell cycle</keyword>
<feature type="domain" description="Mur ligase central" evidence="20">
    <location>
        <begin position="117"/>
        <end position="291"/>
    </location>
</feature>
<evidence type="ECO:0000256" key="5">
    <source>
        <dbReference type="ARBA" id="ARBA00012212"/>
    </source>
</evidence>
<evidence type="ECO:0000256" key="4">
    <source>
        <dbReference type="ARBA" id="ARBA00010416"/>
    </source>
</evidence>
<evidence type="ECO:0000259" key="19">
    <source>
        <dbReference type="Pfam" id="PF02875"/>
    </source>
</evidence>
<dbReference type="PANTHER" id="PTHR43692">
    <property type="entry name" value="UDP-N-ACETYLMURAMOYLALANINE--D-GLUTAMATE LIGASE"/>
    <property type="match status" value="1"/>
</dbReference>
<dbReference type="NCBIfam" id="TIGR01087">
    <property type="entry name" value="murD"/>
    <property type="match status" value="1"/>
</dbReference>
<comment type="caution">
    <text evidence="21">The sequence shown here is derived from an EMBL/GenBank/DDBJ whole genome shotgun (WGS) entry which is preliminary data.</text>
</comment>
<evidence type="ECO:0000256" key="3">
    <source>
        <dbReference type="ARBA" id="ARBA00004752"/>
    </source>
</evidence>
<dbReference type="Pfam" id="PF21799">
    <property type="entry name" value="MurD-like_N"/>
    <property type="match status" value="1"/>
</dbReference>
<dbReference type="AlphaFoldDB" id="A0A969PLL3"/>
<keyword evidence="11 17" id="KW-0133">Cell shape</keyword>
<keyword evidence="10 17" id="KW-0067">ATP-binding</keyword>
<evidence type="ECO:0000256" key="17">
    <source>
        <dbReference type="HAMAP-Rule" id="MF_00639"/>
    </source>
</evidence>
<evidence type="ECO:0000256" key="2">
    <source>
        <dbReference type="ARBA" id="ARBA00004496"/>
    </source>
</evidence>
<dbReference type="SUPFAM" id="SSF53623">
    <property type="entry name" value="MurD-like peptide ligases, catalytic domain"/>
    <property type="match status" value="1"/>
</dbReference>
<evidence type="ECO:0000256" key="9">
    <source>
        <dbReference type="ARBA" id="ARBA00022741"/>
    </source>
</evidence>
<keyword evidence="7 17" id="KW-0963">Cytoplasm</keyword>
<dbReference type="SUPFAM" id="SSF51984">
    <property type="entry name" value="MurCD N-terminal domain"/>
    <property type="match status" value="1"/>
</dbReference>
<dbReference type="HAMAP" id="MF_00639">
    <property type="entry name" value="MurD"/>
    <property type="match status" value="1"/>
</dbReference>
<evidence type="ECO:0000256" key="10">
    <source>
        <dbReference type="ARBA" id="ARBA00022840"/>
    </source>
</evidence>
<evidence type="ECO:0000256" key="6">
    <source>
        <dbReference type="ARBA" id="ARBA00015655"/>
    </source>
</evidence>
<organism evidence="21 22">
    <name type="scientific">Alkalicoccus luteus</name>
    <dbReference type="NCBI Taxonomy" id="1237094"/>
    <lineage>
        <taxon>Bacteria</taxon>
        <taxon>Bacillati</taxon>
        <taxon>Bacillota</taxon>
        <taxon>Bacilli</taxon>
        <taxon>Bacillales</taxon>
        <taxon>Bacillaceae</taxon>
        <taxon>Alkalicoccus</taxon>
    </lineage>
</organism>
<feature type="domain" description="Mur ligase C-terminal" evidence="19">
    <location>
        <begin position="313"/>
        <end position="426"/>
    </location>
</feature>